<name>A0A2T4BYB3_TRILO</name>
<dbReference type="AlphaFoldDB" id="A0A2T4BYB3"/>
<evidence type="ECO:0000313" key="1">
    <source>
        <dbReference type="EMBL" id="PTB74272.1"/>
    </source>
</evidence>
<organism evidence="1 2">
    <name type="scientific">Trichoderma longibrachiatum ATCC 18648</name>
    <dbReference type="NCBI Taxonomy" id="983965"/>
    <lineage>
        <taxon>Eukaryota</taxon>
        <taxon>Fungi</taxon>
        <taxon>Dikarya</taxon>
        <taxon>Ascomycota</taxon>
        <taxon>Pezizomycotina</taxon>
        <taxon>Sordariomycetes</taxon>
        <taxon>Hypocreomycetidae</taxon>
        <taxon>Hypocreales</taxon>
        <taxon>Hypocreaceae</taxon>
        <taxon>Trichoderma</taxon>
    </lineage>
</organism>
<sequence length="132" mass="14783">MLLTARACLLGGTVWHTSSPSYVHRMMFWCRNKFHGRVVCPSPSPLSPMFPPSFTVSASRDNRWHIAARLSSVNRKGFKDYCQRKVAAIAVPCGVTLHCRFVCIITCSKSALRKVHQIMSAGRCWATSGLKR</sequence>
<reference evidence="1 2" key="1">
    <citation type="submission" date="2016-07" db="EMBL/GenBank/DDBJ databases">
        <title>Multiple horizontal gene transfer events from other fungi enriched the ability of initially mycotrophic Trichoderma (Ascomycota) to feed on dead plant biomass.</title>
        <authorList>
            <consortium name="DOE Joint Genome Institute"/>
            <person name="Aerts A."/>
            <person name="Atanasova L."/>
            <person name="Chenthamara K."/>
            <person name="Zhang J."/>
            <person name="Grujic M."/>
            <person name="Henrissat B."/>
            <person name="Kuo A."/>
            <person name="Salamov A."/>
            <person name="Lipzen A."/>
            <person name="Labutti K."/>
            <person name="Barry K."/>
            <person name="Miao Y."/>
            <person name="Rahimi M.J."/>
            <person name="Shen Q."/>
            <person name="Grigoriev I.V."/>
            <person name="Kubicek C.P."/>
            <person name="Druzhinina I.S."/>
        </authorList>
    </citation>
    <scope>NUCLEOTIDE SEQUENCE [LARGE SCALE GENOMIC DNA]</scope>
    <source>
        <strain evidence="1 2">ATCC 18648</strain>
    </source>
</reference>
<proteinExistence type="predicted"/>
<protein>
    <submittedName>
        <fullName evidence="1">Uncharacterized protein</fullName>
    </submittedName>
</protein>
<feature type="non-terminal residue" evidence="1">
    <location>
        <position position="1"/>
    </location>
</feature>
<dbReference type="Proteomes" id="UP000240760">
    <property type="component" value="Unassembled WGS sequence"/>
</dbReference>
<evidence type="ECO:0000313" key="2">
    <source>
        <dbReference type="Proteomes" id="UP000240760"/>
    </source>
</evidence>
<gene>
    <name evidence="1" type="ORF">M440DRAFT_1403623</name>
</gene>
<keyword evidence="2" id="KW-1185">Reference proteome</keyword>
<accession>A0A2T4BYB3</accession>
<dbReference type="EMBL" id="KZ679136">
    <property type="protein sequence ID" value="PTB74272.1"/>
    <property type="molecule type" value="Genomic_DNA"/>
</dbReference>